<dbReference type="Proteomes" id="UP000784294">
    <property type="component" value="Unassembled WGS sequence"/>
</dbReference>
<dbReference type="AlphaFoldDB" id="A0A3S5AQW7"/>
<dbReference type="EMBL" id="CAAALY010078490">
    <property type="protein sequence ID" value="VEL26164.1"/>
    <property type="molecule type" value="Genomic_DNA"/>
</dbReference>
<organism evidence="1 2">
    <name type="scientific">Protopolystoma xenopodis</name>
    <dbReference type="NCBI Taxonomy" id="117903"/>
    <lineage>
        <taxon>Eukaryota</taxon>
        <taxon>Metazoa</taxon>
        <taxon>Spiralia</taxon>
        <taxon>Lophotrochozoa</taxon>
        <taxon>Platyhelminthes</taxon>
        <taxon>Monogenea</taxon>
        <taxon>Polyopisthocotylea</taxon>
        <taxon>Polystomatidea</taxon>
        <taxon>Polystomatidae</taxon>
        <taxon>Protopolystoma</taxon>
    </lineage>
</organism>
<comment type="caution">
    <text evidence="1">The sequence shown here is derived from an EMBL/GenBank/DDBJ whole genome shotgun (WGS) entry which is preliminary data.</text>
</comment>
<evidence type="ECO:0000313" key="2">
    <source>
        <dbReference type="Proteomes" id="UP000784294"/>
    </source>
</evidence>
<reference evidence="1" key="1">
    <citation type="submission" date="2018-11" db="EMBL/GenBank/DDBJ databases">
        <authorList>
            <consortium name="Pathogen Informatics"/>
        </authorList>
    </citation>
    <scope>NUCLEOTIDE SEQUENCE</scope>
</reference>
<keyword evidence="2" id="KW-1185">Reference proteome</keyword>
<gene>
    <name evidence="1" type="ORF">PXEA_LOCUS19604</name>
</gene>
<name>A0A3S5AQW7_9PLAT</name>
<evidence type="ECO:0000313" key="1">
    <source>
        <dbReference type="EMBL" id="VEL26164.1"/>
    </source>
</evidence>
<proteinExistence type="predicted"/>
<accession>A0A3S5AQW7</accession>
<sequence length="139" mass="15599">MNWSSAINDLRRTGGPIWRYLNNFFVAPFFGRMPTQTEIDALWNADEYDSWPFRDALNLRAFRNMLESLTENPIESVAAAVAALWQAPTRLEDVSPLNVTTSQGVGIDSSFPDETFLGLPELGTNLVSILSTYCFIICD</sequence>
<protein>
    <submittedName>
        <fullName evidence="1">Uncharacterized protein</fullName>
    </submittedName>
</protein>